<protein>
    <submittedName>
        <fullName evidence="1">Uncharacterized protein</fullName>
    </submittedName>
</protein>
<evidence type="ECO:0000313" key="2">
    <source>
        <dbReference type="Proteomes" id="UP000269396"/>
    </source>
</evidence>
<sequence length="84" mass="9638">MISLTIDKFRKHGYGLSDNCDQFESQDPVKRCYFIASSSIVYSMFNKMVVGCSQQETLELRFVLLGTRHEGDCEAERHGIKSVR</sequence>
<gene>
    <name evidence="1" type="ORF">SMTD_LOCUS17009</name>
</gene>
<proteinExistence type="predicted"/>
<name>A0A183PRM3_9TREM</name>
<dbReference type="AlphaFoldDB" id="A0A183PRM3"/>
<accession>A0A183PRM3</accession>
<organism evidence="1 2">
    <name type="scientific">Schistosoma mattheei</name>
    <dbReference type="NCBI Taxonomy" id="31246"/>
    <lineage>
        <taxon>Eukaryota</taxon>
        <taxon>Metazoa</taxon>
        <taxon>Spiralia</taxon>
        <taxon>Lophotrochozoa</taxon>
        <taxon>Platyhelminthes</taxon>
        <taxon>Trematoda</taxon>
        <taxon>Digenea</taxon>
        <taxon>Strigeidida</taxon>
        <taxon>Schistosomatoidea</taxon>
        <taxon>Schistosomatidae</taxon>
        <taxon>Schistosoma</taxon>
    </lineage>
</organism>
<evidence type="ECO:0000313" key="1">
    <source>
        <dbReference type="EMBL" id="VDP72940.1"/>
    </source>
</evidence>
<dbReference type="Proteomes" id="UP000269396">
    <property type="component" value="Unassembled WGS sequence"/>
</dbReference>
<reference evidence="1 2" key="1">
    <citation type="submission" date="2018-11" db="EMBL/GenBank/DDBJ databases">
        <authorList>
            <consortium name="Pathogen Informatics"/>
        </authorList>
    </citation>
    <scope>NUCLEOTIDE SEQUENCE [LARGE SCALE GENOMIC DNA]</scope>
    <source>
        <strain>Denwood</strain>
        <strain evidence="2">Zambia</strain>
    </source>
</reference>
<keyword evidence="2" id="KW-1185">Reference proteome</keyword>
<dbReference type="EMBL" id="UZAL01038046">
    <property type="protein sequence ID" value="VDP72940.1"/>
    <property type="molecule type" value="Genomic_DNA"/>
</dbReference>